<dbReference type="RefSeq" id="XP_013424190.1">
    <property type="nucleotide sequence ID" value="XM_013568736.1"/>
</dbReference>
<organism evidence="2 3">
    <name type="scientific">Aureobasidium namibiae CBS 147.97</name>
    <dbReference type="NCBI Taxonomy" id="1043004"/>
    <lineage>
        <taxon>Eukaryota</taxon>
        <taxon>Fungi</taxon>
        <taxon>Dikarya</taxon>
        <taxon>Ascomycota</taxon>
        <taxon>Pezizomycotina</taxon>
        <taxon>Dothideomycetes</taxon>
        <taxon>Dothideomycetidae</taxon>
        <taxon>Dothideales</taxon>
        <taxon>Saccotheciaceae</taxon>
        <taxon>Aureobasidium</taxon>
    </lineage>
</organism>
<feature type="region of interest" description="Disordered" evidence="1">
    <location>
        <begin position="57"/>
        <end position="94"/>
    </location>
</feature>
<protein>
    <submittedName>
        <fullName evidence="2">Uncharacterized protein</fullName>
    </submittedName>
</protein>
<feature type="compositionally biased region" description="Polar residues" evidence="1">
    <location>
        <begin position="58"/>
        <end position="83"/>
    </location>
</feature>
<gene>
    <name evidence="2" type="ORF">M436DRAFT_84973</name>
</gene>
<evidence type="ECO:0000313" key="3">
    <source>
        <dbReference type="Proteomes" id="UP000027730"/>
    </source>
</evidence>
<reference evidence="2 3" key="1">
    <citation type="journal article" date="2014" name="BMC Genomics">
        <title>Genome sequencing of four Aureobasidium pullulans varieties: biotechnological potential, stress tolerance, and description of new species.</title>
        <authorList>
            <person name="Gostin Ar C."/>
            <person name="Ohm R.A."/>
            <person name="Kogej T."/>
            <person name="Sonjak S."/>
            <person name="Turk M."/>
            <person name="Zajc J."/>
            <person name="Zalar P."/>
            <person name="Grube M."/>
            <person name="Sun H."/>
            <person name="Han J."/>
            <person name="Sharma A."/>
            <person name="Chiniquy J."/>
            <person name="Ngan C.Y."/>
            <person name="Lipzen A."/>
            <person name="Barry K."/>
            <person name="Grigoriev I.V."/>
            <person name="Gunde-Cimerman N."/>
        </authorList>
    </citation>
    <scope>NUCLEOTIDE SEQUENCE [LARGE SCALE GENOMIC DNA]</scope>
    <source>
        <strain evidence="2 3">CBS 147.97</strain>
    </source>
</reference>
<evidence type="ECO:0000256" key="1">
    <source>
        <dbReference type="SAM" id="MobiDB-lite"/>
    </source>
</evidence>
<name>A0A074X5R1_9PEZI</name>
<keyword evidence="3" id="KW-1185">Reference proteome</keyword>
<dbReference type="OrthoDB" id="3872504at2759"/>
<proteinExistence type="predicted"/>
<dbReference type="GeneID" id="25417454"/>
<sequence length="94" mass="10524">MTDYRELLEAIYGNLSKLHGLIKDNEQNLRVVDKADSLMEDAKSDLLYLNDCIYSDMTRPSNTSASPPGSDVGHNQQQNTKQPPVTGELEEEIL</sequence>
<dbReference type="HOGENOM" id="CLU_2385785_0_0_1"/>
<dbReference type="Proteomes" id="UP000027730">
    <property type="component" value="Unassembled WGS sequence"/>
</dbReference>
<dbReference type="AlphaFoldDB" id="A0A074X5R1"/>
<dbReference type="EMBL" id="KL584719">
    <property type="protein sequence ID" value="KEQ69926.1"/>
    <property type="molecule type" value="Genomic_DNA"/>
</dbReference>
<accession>A0A074X5R1</accession>
<evidence type="ECO:0000313" key="2">
    <source>
        <dbReference type="EMBL" id="KEQ69926.1"/>
    </source>
</evidence>